<name>A0AAE1NQR7_9EUCA</name>
<organism evidence="1 2">
    <name type="scientific">Petrolisthes manimaculis</name>
    <dbReference type="NCBI Taxonomy" id="1843537"/>
    <lineage>
        <taxon>Eukaryota</taxon>
        <taxon>Metazoa</taxon>
        <taxon>Ecdysozoa</taxon>
        <taxon>Arthropoda</taxon>
        <taxon>Crustacea</taxon>
        <taxon>Multicrustacea</taxon>
        <taxon>Malacostraca</taxon>
        <taxon>Eumalacostraca</taxon>
        <taxon>Eucarida</taxon>
        <taxon>Decapoda</taxon>
        <taxon>Pleocyemata</taxon>
        <taxon>Anomura</taxon>
        <taxon>Galatheoidea</taxon>
        <taxon>Porcellanidae</taxon>
        <taxon>Petrolisthes</taxon>
    </lineage>
</organism>
<keyword evidence="2" id="KW-1185">Reference proteome</keyword>
<reference evidence="1" key="1">
    <citation type="submission" date="2023-11" db="EMBL/GenBank/DDBJ databases">
        <title>Genome assemblies of two species of porcelain crab, Petrolisthes cinctipes and Petrolisthes manimaculis (Anomura: Porcellanidae).</title>
        <authorList>
            <person name="Angst P."/>
        </authorList>
    </citation>
    <scope>NUCLEOTIDE SEQUENCE</scope>
    <source>
        <strain evidence="1">PB745_02</strain>
        <tissue evidence="1">Gill</tissue>
    </source>
</reference>
<dbReference type="AlphaFoldDB" id="A0AAE1NQR7"/>
<evidence type="ECO:0000313" key="1">
    <source>
        <dbReference type="EMBL" id="KAK4294053.1"/>
    </source>
</evidence>
<protein>
    <submittedName>
        <fullName evidence="1">Uncharacterized protein</fullName>
    </submittedName>
</protein>
<sequence length="103" mass="11041">MKPGVYNGVCRNAHRDPSPIILFCSLNCILDFDPQLGTFLIDMFTRGSHGRQTRRRIAGRPGSVSGLVTRGCIDRDCVRGGPTVLVPPVGGRASGCTQEATDP</sequence>
<dbReference type="Proteomes" id="UP001292094">
    <property type="component" value="Unassembled WGS sequence"/>
</dbReference>
<accession>A0AAE1NQR7</accession>
<comment type="caution">
    <text evidence="1">The sequence shown here is derived from an EMBL/GenBank/DDBJ whole genome shotgun (WGS) entry which is preliminary data.</text>
</comment>
<dbReference type="EMBL" id="JAWZYT010004377">
    <property type="protein sequence ID" value="KAK4294053.1"/>
    <property type="molecule type" value="Genomic_DNA"/>
</dbReference>
<evidence type="ECO:0000313" key="2">
    <source>
        <dbReference type="Proteomes" id="UP001292094"/>
    </source>
</evidence>
<proteinExistence type="predicted"/>
<gene>
    <name evidence="1" type="ORF">Pmani_033293</name>
</gene>